<dbReference type="AlphaFoldDB" id="A0A7L5HW40"/>
<dbReference type="GeneID" id="56586023"/>
<gene>
    <name evidence="1" type="ORF">CARM_0291</name>
</gene>
<dbReference type="InterPro" id="IPR036514">
    <property type="entry name" value="SGNH_hydro_sf"/>
</dbReference>
<sequence length="511" mass="59934">MDVILLGGSNSVVKNGLRVGLENKNIKLHNYALGLSTSLQNLYELIRHKENINKSTYIISESNINDYLNPMSLNIILRNIDYFYEELYKTNKITIVLILPIPAYNDKSKAINEAHRKNCAYYGFNLIDIDLYYQKNNLYDFDQNYKFHPMPLAMQELGKNIIKNLHTFKKSKENIICSKRKFYIFTPSNLTKIEHKNSFFCEQVVKIKANEKVFFPKELKDYQILGIHTWNQTNLTTHTISSINIENSSFKLVKNFGLINTFQDIQNEKAICDDKTFLYVNTQITKQSEESLGLSSANEKTLRLDYVDLIGILLVKKEVVKNEYTITPPHHHYYYYHIINTNEILIPPIVFYKELALEYHELTKLDTQTFLQSQNHNLLCFLNHKGLKNEYEIFIHQNNQLYGASLRIKERLSYKLGEAIIKNSQSYLGYFKIPFELRKVKKEHFKNQKDQKNLPSLKAYADYKHAQIAKTHLPYLLGNALLQASRTPFKIGYLSLPFKLRKIAKNYKKKF</sequence>
<dbReference type="GO" id="GO:0016788">
    <property type="term" value="F:hydrolase activity, acting on ester bonds"/>
    <property type="evidence" value="ECO:0007669"/>
    <property type="project" value="UniProtKB-ARBA"/>
</dbReference>
<dbReference type="RefSeq" id="WP_176300985.1">
    <property type="nucleotide sequence ID" value="NZ_CBCSFY010000003.1"/>
</dbReference>
<evidence type="ECO:0000313" key="1">
    <source>
        <dbReference type="EMBL" id="QKF79246.1"/>
    </source>
</evidence>
<evidence type="ECO:0008006" key="3">
    <source>
        <dbReference type="Google" id="ProtNLM"/>
    </source>
</evidence>
<protein>
    <recommendedName>
        <fullName evidence="3">SGNH/GDSL hydrolase family protein</fullName>
    </recommendedName>
</protein>
<dbReference type="KEGG" id="carm:CARM_0291"/>
<dbReference type="SUPFAM" id="SSF52266">
    <property type="entry name" value="SGNH hydrolase"/>
    <property type="match status" value="1"/>
</dbReference>
<dbReference type="Gene3D" id="3.40.50.1110">
    <property type="entry name" value="SGNH hydrolase"/>
    <property type="match status" value="1"/>
</dbReference>
<keyword evidence="2" id="KW-1185">Reference proteome</keyword>
<dbReference type="Proteomes" id="UP000509246">
    <property type="component" value="Chromosome"/>
</dbReference>
<proteinExistence type="predicted"/>
<evidence type="ECO:0000313" key="2">
    <source>
        <dbReference type="Proteomes" id="UP000509246"/>
    </source>
</evidence>
<dbReference type="EMBL" id="CP053825">
    <property type="protein sequence ID" value="QKF79246.1"/>
    <property type="molecule type" value="Genomic_DNA"/>
</dbReference>
<name>A0A7L5HW40_9BACT</name>
<accession>A0A7L5HW40</accession>
<reference evidence="1 2" key="1">
    <citation type="submission" date="2020-05" db="EMBL/GenBank/DDBJ databases">
        <title>Complete genome sequencing of Campylobacter and Arcobacter type strains.</title>
        <authorList>
            <person name="Miller W.G."/>
            <person name="Yee E."/>
        </authorList>
    </citation>
    <scope>NUCLEOTIDE SEQUENCE [LARGE SCALE GENOMIC DNA]</scope>
    <source>
        <strain evidence="1 2">CCUG 73571</strain>
    </source>
</reference>
<organism evidence="1 2">
    <name type="scientific">Campylobacter armoricus</name>
    <dbReference type="NCBI Taxonomy" id="2505970"/>
    <lineage>
        <taxon>Bacteria</taxon>
        <taxon>Pseudomonadati</taxon>
        <taxon>Campylobacterota</taxon>
        <taxon>Epsilonproteobacteria</taxon>
        <taxon>Campylobacterales</taxon>
        <taxon>Campylobacteraceae</taxon>
        <taxon>Campylobacter</taxon>
    </lineage>
</organism>